<dbReference type="PANTHER" id="PTHR14969:SF62">
    <property type="entry name" value="DECAPRENYLPHOSPHORYL-5-PHOSPHORIBOSE PHOSPHATASE RV3807C-RELATED"/>
    <property type="match status" value="1"/>
</dbReference>
<reference evidence="9" key="1">
    <citation type="submission" date="2016-10" db="EMBL/GenBank/DDBJ databases">
        <authorList>
            <person name="Varghese N."/>
            <person name="Submissions S."/>
        </authorList>
    </citation>
    <scope>NUCLEOTIDE SEQUENCE [LARGE SCALE GENOMIC DNA]</scope>
    <source>
        <strain evidence="9">DSM 46136</strain>
    </source>
</reference>
<evidence type="ECO:0000256" key="5">
    <source>
        <dbReference type="ARBA" id="ARBA00022989"/>
    </source>
</evidence>
<dbReference type="EMBL" id="FPBA01000028">
    <property type="protein sequence ID" value="SFU04222.1"/>
    <property type="molecule type" value="Genomic_DNA"/>
</dbReference>
<dbReference type="Pfam" id="PF01569">
    <property type="entry name" value="PAP2"/>
    <property type="match status" value="1"/>
</dbReference>
<keyword evidence="9" id="KW-1185">Reference proteome</keyword>
<dbReference type="STRING" id="1296565.SAMN05660657_05023"/>
<proteinExistence type="predicted"/>
<protein>
    <submittedName>
        <fullName evidence="8">5'-phosphoribosyl-monophospho-decaprenol phosphatase</fullName>
    </submittedName>
</protein>
<evidence type="ECO:0000313" key="9">
    <source>
        <dbReference type="Proteomes" id="UP000199546"/>
    </source>
</evidence>
<evidence type="ECO:0000259" key="7">
    <source>
        <dbReference type="SMART" id="SM00014"/>
    </source>
</evidence>
<dbReference type="SUPFAM" id="SSF48317">
    <property type="entry name" value="Acid phosphatase/Vanadium-dependent haloperoxidase"/>
    <property type="match status" value="1"/>
</dbReference>
<evidence type="ECO:0000256" key="1">
    <source>
        <dbReference type="ARBA" id="ARBA00004651"/>
    </source>
</evidence>
<dbReference type="Gene3D" id="1.20.144.10">
    <property type="entry name" value="Phosphatidic acid phosphatase type 2/haloperoxidase"/>
    <property type="match status" value="1"/>
</dbReference>
<evidence type="ECO:0000313" key="8">
    <source>
        <dbReference type="EMBL" id="SFU04222.1"/>
    </source>
</evidence>
<keyword evidence="6" id="KW-0472">Membrane</keyword>
<dbReference type="AlphaFoldDB" id="A0A1I7CXS4"/>
<dbReference type="OrthoDB" id="4333485at2"/>
<keyword evidence="3" id="KW-0812">Transmembrane</keyword>
<accession>A0A1I7CXS4</accession>
<organism evidence="8 9">
    <name type="scientific">Geodermatophilus amargosae</name>
    <dbReference type="NCBI Taxonomy" id="1296565"/>
    <lineage>
        <taxon>Bacteria</taxon>
        <taxon>Bacillati</taxon>
        <taxon>Actinomycetota</taxon>
        <taxon>Actinomycetes</taxon>
        <taxon>Geodermatophilales</taxon>
        <taxon>Geodermatophilaceae</taxon>
        <taxon>Geodermatophilus</taxon>
    </lineage>
</organism>
<dbReference type="RefSeq" id="WP_093583942.1">
    <property type="nucleotide sequence ID" value="NZ_FPBA01000028.1"/>
</dbReference>
<sequence length="166" mass="17854">MDVETRLLIILQRATGRPLGLASARGLSHAGEHAGAWLSVAALGAVADRERREDWVRAWVAVLVSHAASVVVKRLVRRVRPRHDAVTVHVQTPSRWSFPSSHAASTTTAAVVLAPLVGRWAFALPAMMAWSRMVLGVHYLTDVLSGAALGVTIGAASERCRTALQR</sequence>
<feature type="domain" description="Phosphatidic acid phosphatase type 2/haloperoxidase" evidence="7">
    <location>
        <begin position="56"/>
        <end position="158"/>
    </location>
</feature>
<dbReference type="InterPro" id="IPR036938">
    <property type="entry name" value="PAP2/HPO_sf"/>
</dbReference>
<keyword evidence="5" id="KW-1133">Transmembrane helix</keyword>
<name>A0A1I7CXS4_9ACTN</name>
<gene>
    <name evidence="8" type="ORF">SAMN05660657_05023</name>
</gene>
<keyword evidence="4" id="KW-0378">Hydrolase</keyword>
<dbReference type="Proteomes" id="UP000199546">
    <property type="component" value="Unassembled WGS sequence"/>
</dbReference>
<dbReference type="PANTHER" id="PTHR14969">
    <property type="entry name" value="SPHINGOSINE-1-PHOSPHATE PHOSPHOHYDROLASE"/>
    <property type="match status" value="1"/>
</dbReference>
<comment type="subcellular location">
    <subcellularLocation>
        <location evidence="1">Cell membrane</location>
        <topology evidence="1">Multi-pass membrane protein</topology>
    </subcellularLocation>
</comment>
<dbReference type="GO" id="GO:0005886">
    <property type="term" value="C:plasma membrane"/>
    <property type="evidence" value="ECO:0007669"/>
    <property type="project" value="UniProtKB-SubCell"/>
</dbReference>
<evidence type="ECO:0000256" key="2">
    <source>
        <dbReference type="ARBA" id="ARBA00022475"/>
    </source>
</evidence>
<evidence type="ECO:0000256" key="4">
    <source>
        <dbReference type="ARBA" id="ARBA00022801"/>
    </source>
</evidence>
<evidence type="ECO:0000256" key="3">
    <source>
        <dbReference type="ARBA" id="ARBA00022692"/>
    </source>
</evidence>
<dbReference type="InterPro" id="IPR000326">
    <property type="entry name" value="PAP2/HPO"/>
</dbReference>
<evidence type="ECO:0000256" key="6">
    <source>
        <dbReference type="ARBA" id="ARBA00023136"/>
    </source>
</evidence>
<dbReference type="GO" id="GO:0016787">
    <property type="term" value="F:hydrolase activity"/>
    <property type="evidence" value="ECO:0007669"/>
    <property type="project" value="UniProtKB-KW"/>
</dbReference>
<dbReference type="SMART" id="SM00014">
    <property type="entry name" value="acidPPc"/>
    <property type="match status" value="1"/>
</dbReference>
<keyword evidence="2" id="KW-1003">Cell membrane</keyword>